<feature type="compositionally biased region" description="Polar residues" evidence="2">
    <location>
        <begin position="107"/>
        <end position="128"/>
    </location>
</feature>
<feature type="compositionally biased region" description="Low complexity" evidence="2">
    <location>
        <begin position="215"/>
        <end position="231"/>
    </location>
</feature>
<dbReference type="PROSITE" id="PS51155">
    <property type="entry name" value="CHIT_BIND_RR_2"/>
    <property type="match status" value="1"/>
</dbReference>
<feature type="region of interest" description="Disordered" evidence="2">
    <location>
        <begin position="181"/>
        <end position="309"/>
    </location>
</feature>
<evidence type="ECO:0000256" key="2">
    <source>
        <dbReference type="SAM" id="MobiDB-lite"/>
    </source>
</evidence>
<feature type="compositionally biased region" description="Polar residues" evidence="2">
    <location>
        <begin position="232"/>
        <end position="246"/>
    </location>
</feature>
<feature type="compositionally biased region" description="Low complexity" evidence="2">
    <location>
        <begin position="256"/>
        <end position="273"/>
    </location>
</feature>
<feature type="chain" id="PRO_5026282890" evidence="3">
    <location>
        <begin position="20"/>
        <end position="413"/>
    </location>
</feature>
<proteinExistence type="predicted"/>
<organism evidence="4">
    <name type="scientific">Aceria tosichella</name>
    <name type="common">wheat curl mite</name>
    <dbReference type="NCBI Taxonomy" id="561515"/>
    <lineage>
        <taxon>Eukaryota</taxon>
        <taxon>Metazoa</taxon>
        <taxon>Ecdysozoa</taxon>
        <taxon>Arthropoda</taxon>
        <taxon>Chelicerata</taxon>
        <taxon>Arachnida</taxon>
        <taxon>Acari</taxon>
        <taxon>Acariformes</taxon>
        <taxon>Trombidiformes</taxon>
        <taxon>Prostigmata</taxon>
        <taxon>Eupodina</taxon>
        <taxon>Eriophyoidea</taxon>
        <taxon>Eriophyidae</taxon>
        <taxon>Eriophyinae</taxon>
        <taxon>Aceriini</taxon>
        <taxon>Aceria</taxon>
    </lineage>
</organism>
<dbReference type="InterPro" id="IPR000618">
    <property type="entry name" value="Insect_cuticle"/>
</dbReference>
<feature type="compositionally biased region" description="Polar residues" evidence="2">
    <location>
        <begin position="289"/>
        <end position="298"/>
    </location>
</feature>
<feature type="region of interest" description="Disordered" evidence="2">
    <location>
        <begin position="340"/>
        <end position="413"/>
    </location>
</feature>
<feature type="compositionally biased region" description="Basic and acidic residues" evidence="2">
    <location>
        <begin position="404"/>
        <end position="413"/>
    </location>
</feature>
<dbReference type="PANTHER" id="PTHR10380">
    <property type="entry name" value="CUTICLE PROTEIN"/>
    <property type="match status" value="1"/>
</dbReference>
<dbReference type="EMBL" id="GGYP01001437">
    <property type="protein sequence ID" value="MDE46208.1"/>
    <property type="molecule type" value="Transcribed_RNA"/>
</dbReference>
<dbReference type="AlphaFoldDB" id="A0A6G1S744"/>
<protein>
    <submittedName>
        <fullName evidence="4">Cuticle protein 16.8</fullName>
    </submittedName>
</protein>
<dbReference type="PANTHER" id="PTHR10380:SF235">
    <property type="entry name" value="CUTICULAR PROTEIN 73D, ISOFORM B"/>
    <property type="match status" value="1"/>
</dbReference>
<evidence type="ECO:0000256" key="1">
    <source>
        <dbReference type="PROSITE-ProRule" id="PRU00497"/>
    </source>
</evidence>
<gene>
    <name evidence="4" type="primary">CU168_3</name>
    <name evidence="4" type="ORF">g.2264</name>
</gene>
<name>A0A6G1S744_9ACAR</name>
<evidence type="ECO:0000256" key="3">
    <source>
        <dbReference type="SAM" id="SignalP"/>
    </source>
</evidence>
<feature type="region of interest" description="Disordered" evidence="2">
    <location>
        <begin position="41"/>
        <end position="128"/>
    </location>
</feature>
<keyword evidence="3" id="KW-0732">Signal</keyword>
<dbReference type="GO" id="GO:0062129">
    <property type="term" value="C:chitin-based extracellular matrix"/>
    <property type="evidence" value="ECO:0007669"/>
    <property type="project" value="TreeGrafter"/>
</dbReference>
<sequence>MNLIIFLSLTIAASSFVVAGEEQQRILQRIVKSNQAGEVQTGRVRQLTPRSAAGTGEKDVVPAVSPASFGQRSLSESGSAKITPAASSSPTQTQLSSSSTPIPAAINLTSTNNQTPSERQQSTSSEIEVISNAPSSWQVMAAIEPPAAVLVASGARAAGSSDLVSSSSEDSSSSLFAQSDFLRSPSSTKGGSSLVGETFSRLRQQSSGKTRRQEPQQQQQSFFYPQQQQSQGKTSNYQASKTSWYKPTTPRPAPIVQQRYEQQSEQYVEQQQQLDSAPPGQAEPFAFNFDTQDNSGNGQYRKEESDNNGVVRGSYGFRDASGMYRHVDYIADQNGFRANIKSNEPGVEGGPEKQPASIKLDGPLGAAPAQSQRFTNNNDNGDWSPSSAASNERAELAIAPPDFESIHKAERIR</sequence>
<reference evidence="4" key="1">
    <citation type="submission" date="2018-10" db="EMBL/GenBank/DDBJ databases">
        <title>Transcriptome assembly of Aceria tosichella (Wheat curl mite) Type 2.</title>
        <authorList>
            <person name="Scully E.D."/>
            <person name="Geib S.M."/>
            <person name="Palmer N.A."/>
            <person name="Gupta A.K."/>
            <person name="Sarath G."/>
            <person name="Tatineni S."/>
        </authorList>
    </citation>
    <scope>NUCLEOTIDE SEQUENCE</scope>
    <source>
        <strain evidence="4">LincolnNE</strain>
    </source>
</reference>
<feature type="compositionally biased region" description="Polar residues" evidence="2">
    <location>
        <begin position="68"/>
        <end position="80"/>
    </location>
</feature>
<dbReference type="Pfam" id="PF00379">
    <property type="entry name" value="Chitin_bind_4"/>
    <property type="match status" value="1"/>
</dbReference>
<feature type="compositionally biased region" description="Low complexity" evidence="2">
    <location>
        <begin position="87"/>
        <end position="101"/>
    </location>
</feature>
<accession>A0A6G1S744</accession>
<dbReference type="GO" id="GO:0008010">
    <property type="term" value="F:structural constituent of chitin-based larval cuticle"/>
    <property type="evidence" value="ECO:0007669"/>
    <property type="project" value="TreeGrafter"/>
</dbReference>
<feature type="compositionally biased region" description="Polar residues" evidence="2">
    <location>
        <begin position="369"/>
        <end position="390"/>
    </location>
</feature>
<feature type="signal peptide" evidence="3">
    <location>
        <begin position="1"/>
        <end position="19"/>
    </location>
</feature>
<keyword evidence="1" id="KW-0193">Cuticle</keyword>
<dbReference type="InterPro" id="IPR050468">
    <property type="entry name" value="Cuticle_Struct_Prot"/>
</dbReference>
<evidence type="ECO:0000313" key="4">
    <source>
        <dbReference type="EMBL" id="MDE46208.1"/>
    </source>
</evidence>